<protein>
    <submittedName>
        <fullName evidence="2">3804_t:CDS:1</fullName>
    </submittedName>
</protein>
<accession>A0A9N9N773</accession>
<dbReference type="Proteomes" id="UP000789342">
    <property type="component" value="Unassembled WGS sequence"/>
</dbReference>
<organism evidence="2 3">
    <name type="scientific">Acaulospora morrowiae</name>
    <dbReference type="NCBI Taxonomy" id="94023"/>
    <lineage>
        <taxon>Eukaryota</taxon>
        <taxon>Fungi</taxon>
        <taxon>Fungi incertae sedis</taxon>
        <taxon>Mucoromycota</taxon>
        <taxon>Glomeromycotina</taxon>
        <taxon>Glomeromycetes</taxon>
        <taxon>Diversisporales</taxon>
        <taxon>Acaulosporaceae</taxon>
        <taxon>Acaulospora</taxon>
    </lineage>
</organism>
<keyword evidence="1" id="KW-0812">Transmembrane</keyword>
<evidence type="ECO:0000256" key="1">
    <source>
        <dbReference type="SAM" id="Phobius"/>
    </source>
</evidence>
<proteinExistence type="predicted"/>
<dbReference type="OrthoDB" id="2340358at2759"/>
<keyword evidence="3" id="KW-1185">Reference proteome</keyword>
<gene>
    <name evidence="2" type="ORF">AMORRO_LOCUS12483</name>
</gene>
<feature type="non-terminal residue" evidence="2">
    <location>
        <position position="103"/>
    </location>
</feature>
<feature type="non-terminal residue" evidence="2">
    <location>
        <position position="1"/>
    </location>
</feature>
<name>A0A9N9N773_9GLOM</name>
<comment type="caution">
    <text evidence="2">The sequence shown here is derived from an EMBL/GenBank/DDBJ whole genome shotgun (WGS) entry which is preliminary data.</text>
</comment>
<feature type="transmembrane region" description="Helical" evidence="1">
    <location>
        <begin position="61"/>
        <end position="82"/>
    </location>
</feature>
<keyword evidence="1" id="KW-0472">Membrane</keyword>
<evidence type="ECO:0000313" key="3">
    <source>
        <dbReference type="Proteomes" id="UP000789342"/>
    </source>
</evidence>
<reference evidence="2" key="1">
    <citation type="submission" date="2021-06" db="EMBL/GenBank/DDBJ databases">
        <authorList>
            <person name="Kallberg Y."/>
            <person name="Tangrot J."/>
            <person name="Rosling A."/>
        </authorList>
    </citation>
    <scope>NUCLEOTIDE SEQUENCE</scope>
    <source>
        <strain evidence="2">CL551</strain>
    </source>
</reference>
<sequence length="103" mass="11871">NAAKILKTYSRTFYALMILYVCYELASLGLFVGYKDEIIDSCNINKEDEKTNCNDAYKNQLMIDIVVLMVTIILSVYFAMVVDSYASKREIKETQQIMTENEV</sequence>
<dbReference type="EMBL" id="CAJVPV010018420">
    <property type="protein sequence ID" value="CAG8707094.1"/>
    <property type="molecule type" value="Genomic_DNA"/>
</dbReference>
<keyword evidence="1" id="KW-1133">Transmembrane helix</keyword>
<dbReference type="AlphaFoldDB" id="A0A9N9N773"/>
<evidence type="ECO:0000313" key="2">
    <source>
        <dbReference type="EMBL" id="CAG8707094.1"/>
    </source>
</evidence>
<feature type="transmembrane region" description="Helical" evidence="1">
    <location>
        <begin position="12"/>
        <end position="34"/>
    </location>
</feature>